<keyword evidence="2" id="KW-0479">Metal-binding</keyword>
<accession>V9D510</accession>
<dbReference type="CDD" id="cd12148">
    <property type="entry name" value="fungal_TF_MHR"/>
    <property type="match status" value="1"/>
</dbReference>
<dbReference type="SMART" id="SM00906">
    <property type="entry name" value="Fungal_trans"/>
    <property type="match status" value="1"/>
</dbReference>
<comment type="subcellular location">
    <subcellularLocation>
        <location evidence="1">Nucleus</location>
    </subcellularLocation>
</comment>
<dbReference type="GO" id="GO:0008270">
    <property type="term" value="F:zinc ion binding"/>
    <property type="evidence" value="ECO:0007669"/>
    <property type="project" value="InterPro"/>
</dbReference>
<sequence length="425" mass="48049">MPDNCEWTPAEDENWSLSTPNSLRQTASSQSSTRRPIRSQLSWNQSSGKDLILPPKVLITHLVEVYFDYVHPQIRLFHQPSFVPWVESSSFVSDGYSTLLLLAMFSLAARYSDQPEVDLFDRSLRQMSGCRNTQDGASHKIRKRWDRGKGFLSQANRLLMGEISKMDNLELKSGGMQRPSIALVQAAALLTFAQLGMGLNSRAFSILSMTVRLAYDCGLDQVDSYDKTMPNPKGTGVCSSRSIWVEQEELRRAWWAVADLENFVCVTKDRPRLIDWESCKTKLPCDDKDWFEGRDRPSVFLPVSLHDLRASLALPSQLSVLACRIMTMHLVAKLIKAAIIDDSVPQSQDLFYTIEECATAWKQNMPMGWRTEPPLQKTPGQPDVSTDCVPLRIGIEWRVSKSSPRVLAADQSIQYIVTQQQDPCI</sequence>
<evidence type="ECO:0000256" key="2">
    <source>
        <dbReference type="ARBA" id="ARBA00022723"/>
    </source>
</evidence>
<dbReference type="VEuPathDB" id="FungiDB:G647_05820"/>
<feature type="region of interest" description="Disordered" evidence="6">
    <location>
        <begin position="1"/>
        <end position="39"/>
    </location>
</feature>
<reference evidence="8 9" key="1">
    <citation type="submission" date="2013-03" db="EMBL/GenBank/DDBJ databases">
        <title>The Genome Sequence of Cladophialophora carrionii CBS 160.54.</title>
        <authorList>
            <consortium name="The Broad Institute Genomics Platform"/>
            <person name="Cuomo C."/>
            <person name="de Hoog S."/>
            <person name="Gorbushina A."/>
            <person name="Walker B."/>
            <person name="Young S.K."/>
            <person name="Zeng Q."/>
            <person name="Gargeya S."/>
            <person name="Fitzgerald M."/>
            <person name="Haas B."/>
            <person name="Abouelleil A."/>
            <person name="Allen A.W."/>
            <person name="Alvarado L."/>
            <person name="Arachchi H.M."/>
            <person name="Berlin A.M."/>
            <person name="Chapman S.B."/>
            <person name="Gainer-Dewar J."/>
            <person name="Goldberg J."/>
            <person name="Griggs A."/>
            <person name="Gujja S."/>
            <person name="Hansen M."/>
            <person name="Howarth C."/>
            <person name="Imamovic A."/>
            <person name="Ireland A."/>
            <person name="Larimer J."/>
            <person name="McCowan C."/>
            <person name="Murphy C."/>
            <person name="Pearson M."/>
            <person name="Poon T.W."/>
            <person name="Priest M."/>
            <person name="Roberts A."/>
            <person name="Saif S."/>
            <person name="Shea T."/>
            <person name="Sisk P."/>
            <person name="Sykes S."/>
            <person name="Wortman J."/>
            <person name="Nusbaum C."/>
            <person name="Birren B."/>
        </authorList>
    </citation>
    <scope>NUCLEOTIDE SEQUENCE [LARGE SCALE GENOMIC DNA]</scope>
    <source>
        <strain evidence="8 9">CBS 160.54</strain>
    </source>
</reference>
<evidence type="ECO:0000259" key="7">
    <source>
        <dbReference type="SMART" id="SM00906"/>
    </source>
</evidence>
<organism evidence="8 9">
    <name type="scientific">Cladophialophora carrionii CBS 160.54</name>
    <dbReference type="NCBI Taxonomy" id="1279043"/>
    <lineage>
        <taxon>Eukaryota</taxon>
        <taxon>Fungi</taxon>
        <taxon>Dikarya</taxon>
        <taxon>Ascomycota</taxon>
        <taxon>Pezizomycotina</taxon>
        <taxon>Eurotiomycetes</taxon>
        <taxon>Chaetothyriomycetidae</taxon>
        <taxon>Chaetothyriales</taxon>
        <taxon>Herpotrichiellaceae</taxon>
        <taxon>Cladophialophora</taxon>
    </lineage>
</organism>
<dbReference type="PANTHER" id="PTHR47338:SF5">
    <property type="entry name" value="ZN(II)2CYS6 TRANSCRIPTION FACTOR (EUROFUNG)"/>
    <property type="match status" value="1"/>
</dbReference>
<name>V9D510_9EURO</name>
<dbReference type="InterPro" id="IPR007219">
    <property type="entry name" value="XnlR_reg_dom"/>
</dbReference>
<feature type="compositionally biased region" description="Low complexity" evidence="6">
    <location>
        <begin position="22"/>
        <end position="34"/>
    </location>
</feature>
<dbReference type="HOGENOM" id="CLU_645575_0_0_1"/>
<evidence type="ECO:0000256" key="5">
    <source>
        <dbReference type="ARBA" id="ARBA00023242"/>
    </source>
</evidence>
<dbReference type="GeneID" id="19984313"/>
<evidence type="ECO:0000313" key="8">
    <source>
        <dbReference type="EMBL" id="ETI21751.1"/>
    </source>
</evidence>
<evidence type="ECO:0000256" key="1">
    <source>
        <dbReference type="ARBA" id="ARBA00004123"/>
    </source>
</evidence>
<protein>
    <recommendedName>
        <fullName evidence="7">Xylanolytic transcriptional activator regulatory domain-containing protein</fullName>
    </recommendedName>
</protein>
<keyword evidence="3" id="KW-0805">Transcription regulation</keyword>
<dbReference type="InterPro" id="IPR050815">
    <property type="entry name" value="TF_fung"/>
</dbReference>
<keyword evidence="5" id="KW-0539">Nucleus</keyword>
<dbReference type="AlphaFoldDB" id="V9D510"/>
<dbReference type="EMBL" id="KB822706">
    <property type="protein sequence ID" value="ETI21751.1"/>
    <property type="molecule type" value="Genomic_DNA"/>
</dbReference>
<dbReference type="RefSeq" id="XP_008728368.1">
    <property type="nucleotide sequence ID" value="XM_008730146.1"/>
</dbReference>
<proteinExistence type="predicted"/>
<dbReference type="GO" id="GO:0000981">
    <property type="term" value="F:DNA-binding transcription factor activity, RNA polymerase II-specific"/>
    <property type="evidence" value="ECO:0007669"/>
    <property type="project" value="InterPro"/>
</dbReference>
<evidence type="ECO:0000256" key="6">
    <source>
        <dbReference type="SAM" id="MobiDB-lite"/>
    </source>
</evidence>
<evidence type="ECO:0000313" key="9">
    <source>
        <dbReference type="Proteomes" id="UP000030678"/>
    </source>
</evidence>
<dbReference type="GO" id="GO:0003677">
    <property type="term" value="F:DNA binding"/>
    <property type="evidence" value="ECO:0007669"/>
    <property type="project" value="InterPro"/>
</dbReference>
<feature type="domain" description="Xylanolytic transcriptional activator regulatory" evidence="7">
    <location>
        <begin position="203"/>
        <end position="290"/>
    </location>
</feature>
<keyword evidence="4" id="KW-0804">Transcription</keyword>
<dbReference type="Proteomes" id="UP000030678">
    <property type="component" value="Unassembled WGS sequence"/>
</dbReference>
<dbReference type="Pfam" id="PF04082">
    <property type="entry name" value="Fungal_trans"/>
    <property type="match status" value="1"/>
</dbReference>
<gene>
    <name evidence="8" type="ORF">G647_05820</name>
</gene>
<evidence type="ECO:0000256" key="3">
    <source>
        <dbReference type="ARBA" id="ARBA00023015"/>
    </source>
</evidence>
<dbReference type="PANTHER" id="PTHR47338">
    <property type="entry name" value="ZN(II)2CYS6 TRANSCRIPTION FACTOR (EUROFUNG)-RELATED"/>
    <property type="match status" value="1"/>
</dbReference>
<dbReference type="GO" id="GO:0005634">
    <property type="term" value="C:nucleus"/>
    <property type="evidence" value="ECO:0007669"/>
    <property type="project" value="UniProtKB-SubCell"/>
</dbReference>
<dbReference type="GO" id="GO:0006351">
    <property type="term" value="P:DNA-templated transcription"/>
    <property type="evidence" value="ECO:0007669"/>
    <property type="project" value="InterPro"/>
</dbReference>
<evidence type="ECO:0000256" key="4">
    <source>
        <dbReference type="ARBA" id="ARBA00023163"/>
    </source>
</evidence>